<feature type="region of interest" description="Disordered" evidence="2">
    <location>
        <begin position="1"/>
        <end position="68"/>
    </location>
</feature>
<reference evidence="3" key="1">
    <citation type="submission" date="2013-12" db="EMBL/GenBank/DDBJ databases">
        <title>The Genome Sequence of Aphanomyces invadans NJM9701.</title>
        <authorList>
            <consortium name="The Broad Institute Genomics Platform"/>
            <person name="Russ C."/>
            <person name="Tyler B."/>
            <person name="van West P."/>
            <person name="Dieguez-Uribeondo J."/>
            <person name="Young S.K."/>
            <person name="Zeng Q."/>
            <person name="Gargeya S."/>
            <person name="Fitzgerald M."/>
            <person name="Abouelleil A."/>
            <person name="Alvarado L."/>
            <person name="Chapman S.B."/>
            <person name="Gainer-Dewar J."/>
            <person name="Goldberg J."/>
            <person name="Griggs A."/>
            <person name="Gujja S."/>
            <person name="Hansen M."/>
            <person name="Howarth C."/>
            <person name="Imamovic A."/>
            <person name="Ireland A."/>
            <person name="Larimer J."/>
            <person name="McCowan C."/>
            <person name="Murphy C."/>
            <person name="Pearson M."/>
            <person name="Poon T.W."/>
            <person name="Priest M."/>
            <person name="Roberts A."/>
            <person name="Saif S."/>
            <person name="Shea T."/>
            <person name="Sykes S."/>
            <person name="Wortman J."/>
            <person name="Nusbaum C."/>
            <person name="Birren B."/>
        </authorList>
    </citation>
    <scope>NUCLEOTIDE SEQUENCE [LARGE SCALE GENOMIC DNA]</scope>
    <source>
        <strain evidence="3">NJM9701</strain>
    </source>
</reference>
<dbReference type="EMBL" id="KI913998">
    <property type="protein sequence ID" value="ETV92720.1"/>
    <property type="molecule type" value="Genomic_DNA"/>
</dbReference>
<organism evidence="3">
    <name type="scientific">Aphanomyces invadans</name>
    <dbReference type="NCBI Taxonomy" id="157072"/>
    <lineage>
        <taxon>Eukaryota</taxon>
        <taxon>Sar</taxon>
        <taxon>Stramenopiles</taxon>
        <taxon>Oomycota</taxon>
        <taxon>Saprolegniomycetes</taxon>
        <taxon>Saprolegniales</taxon>
        <taxon>Verrucalvaceae</taxon>
        <taxon>Aphanomyces</taxon>
    </lineage>
</organism>
<dbReference type="VEuPathDB" id="FungiDB:H310_13147"/>
<keyword evidence="1" id="KW-0175">Coiled coil</keyword>
<feature type="coiled-coil region" evidence="1">
    <location>
        <begin position="110"/>
        <end position="137"/>
    </location>
</feature>
<evidence type="ECO:0000256" key="2">
    <source>
        <dbReference type="SAM" id="MobiDB-lite"/>
    </source>
</evidence>
<protein>
    <submittedName>
        <fullName evidence="3">Uncharacterized protein</fullName>
    </submittedName>
</protein>
<proteinExistence type="predicted"/>
<dbReference type="AlphaFoldDB" id="A0A024TEY4"/>
<dbReference type="OrthoDB" id="66714at2759"/>
<gene>
    <name evidence="3" type="ORF">H310_13147</name>
</gene>
<name>A0A024TEY4_9STRA</name>
<dbReference type="RefSeq" id="XP_008878756.1">
    <property type="nucleotide sequence ID" value="XM_008880534.1"/>
</dbReference>
<feature type="compositionally biased region" description="Polar residues" evidence="2">
    <location>
        <begin position="1"/>
        <end position="27"/>
    </location>
</feature>
<accession>A0A024TEY4</accession>
<dbReference type="GeneID" id="20090197"/>
<evidence type="ECO:0000256" key="1">
    <source>
        <dbReference type="SAM" id="Coils"/>
    </source>
</evidence>
<feature type="coiled-coil region" evidence="1">
    <location>
        <begin position="163"/>
        <end position="197"/>
    </location>
</feature>
<sequence>MHPSTKMNVSVRSRARAQSMNTHTTPAATHRCGQGTFDRAERTPSRHPPAVERSPPRMPRKHSISRVPVEYRPYDRSTAPSPVRQRAQSESVPDDYIVLNASATPCSLSNASYEHEIAALEDQVLALEGELISAKMDIAVQEFNLLGLQNDNLQLQLAHSSAAAVASAELKALKEKYQEVLQTVQEQEKLIQQQAKDLDECKAWILGHVASTTHSRRIDSAISHELEALEGRGCVTQSVWSSRFQPGVLSGKLESIKQQQTAVAQVVALHVRVGQSVQAHALRVADAVKLEQALLEGVGDGPHPPTLVSVPASMANAPDPATIAHLPAPAGLAKHDGDNPATEHHRTFDHVALEIGTLVGRYSPVQAS</sequence>
<evidence type="ECO:0000313" key="3">
    <source>
        <dbReference type="EMBL" id="ETV92720.1"/>
    </source>
</evidence>